<accession>A0AAD9Z1N6</accession>
<dbReference type="EMBL" id="JASNWA010000009">
    <property type="protein sequence ID" value="KAK3169876.1"/>
    <property type="molecule type" value="Genomic_DNA"/>
</dbReference>
<gene>
    <name evidence="2" type="ORF">OEA41_009260</name>
</gene>
<keyword evidence="3" id="KW-1185">Reference proteome</keyword>
<organism evidence="2 3">
    <name type="scientific">Lepraria neglecta</name>
    <dbReference type="NCBI Taxonomy" id="209136"/>
    <lineage>
        <taxon>Eukaryota</taxon>
        <taxon>Fungi</taxon>
        <taxon>Dikarya</taxon>
        <taxon>Ascomycota</taxon>
        <taxon>Pezizomycotina</taxon>
        <taxon>Lecanoromycetes</taxon>
        <taxon>OSLEUM clade</taxon>
        <taxon>Lecanoromycetidae</taxon>
        <taxon>Lecanorales</taxon>
        <taxon>Lecanorineae</taxon>
        <taxon>Stereocaulaceae</taxon>
        <taxon>Lepraria</taxon>
    </lineage>
</organism>
<protein>
    <submittedName>
        <fullName evidence="2">Uncharacterized protein</fullName>
    </submittedName>
</protein>
<feature type="compositionally biased region" description="Polar residues" evidence="1">
    <location>
        <begin position="194"/>
        <end position="203"/>
    </location>
</feature>
<feature type="region of interest" description="Disordered" evidence="1">
    <location>
        <begin position="31"/>
        <end position="56"/>
    </location>
</feature>
<feature type="compositionally biased region" description="Polar residues" evidence="1">
    <location>
        <begin position="41"/>
        <end position="52"/>
    </location>
</feature>
<evidence type="ECO:0000313" key="3">
    <source>
        <dbReference type="Proteomes" id="UP001276659"/>
    </source>
</evidence>
<sequence length="422" mass="46822">MPSHFSFTFGVGSYFNVGFCIGIPAVKPAATPSLEPPTNPSPSQVEEQQIDSSEPKSPLSLASIQANCPLLTRLPPEIRLMIYRSLMVCPEPITRVHQMTGYKTMFKDTDDPSLDLESAIMQTCQLVYQETLPVLYGANEFSFCEPSQISMGQTIGLDFWPSRTTKATSQNDQEDLGPNAEAGSGSETLLPEQAASSETSDITSRIDEDSTVPGDCASSDSPSELGDDLSERGHSPRAAPSDNTSESENAQASQNLPIAVRDCPLFTKCPTEIRLMIYRNLLVASRMIVDPQQHLGYKFRFSNEVTVTDFKSNALATIQYSDPIFGLRRAPHGRLMMLRTVLFKFGPDANHLSSFNVGTTRRANRPATPADCDALWRSWTYYMFSEDRFDRLSFPALENLTMDFSDWMLTDPEGVMKDATFY</sequence>
<name>A0AAD9Z1N6_9LECA</name>
<dbReference type="AlphaFoldDB" id="A0AAD9Z1N6"/>
<evidence type="ECO:0000256" key="1">
    <source>
        <dbReference type="SAM" id="MobiDB-lite"/>
    </source>
</evidence>
<dbReference type="PANTHER" id="PTHR42085:SF1">
    <property type="entry name" value="F-BOX DOMAIN-CONTAINING PROTEIN"/>
    <property type="match status" value="1"/>
</dbReference>
<dbReference type="Proteomes" id="UP001276659">
    <property type="component" value="Unassembled WGS sequence"/>
</dbReference>
<proteinExistence type="predicted"/>
<evidence type="ECO:0000313" key="2">
    <source>
        <dbReference type="EMBL" id="KAK3169876.1"/>
    </source>
</evidence>
<feature type="region of interest" description="Disordered" evidence="1">
    <location>
        <begin position="165"/>
        <end position="253"/>
    </location>
</feature>
<reference evidence="2" key="1">
    <citation type="submission" date="2022-11" db="EMBL/GenBank/DDBJ databases">
        <title>Chromosomal genome sequence assembly and mating type (MAT) locus characterization of the leprose asexual lichenized fungus Lepraria neglecta (Nyl.) Erichsen.</title>
        <authorList>
            <person name="Allen J.L."/>
            <person name="Pfeffer B."/>
        </authorList>
    </citation>
    <scope>NUCLEOTIDE SEQUENCE</scope>
    <source>
        <strain evidence="2">Allen 5258</strain>
    </source>
</reference>
<comment type="caution">
    <text evidence="2">The sequence shown here is derived from an EMBL/GenBank/DDBJ whole genome shotgun (WGS) entry which is preliminary data.</text>
</comment>
<dbReference type="InterPro" id="IPR038883">
    <property type="entry name" value="AN11006-like"/>
</dbReference>
<feature type="compositionally biased region" description="Polar residues" evidence="1">
    <location>
        <begin position="241"/>
        <end position="253"/>
    </location>
</feature>
<dbReference type="PANTHER" id="PTHR42085">
    <property type="entry name" value="F-BOX DOMAIN-CONTAINING PROTEIN"/>
    <property type="match status" value="1"/>
</dbReference>